<dbReference type="Proteomes" id="UP000310997">
    <property type="component" value="Unassembled WGS sequence"/>
</dbReference>
<evidence type="ECO:0000256" key="1">
    <source>
        <dbReference type="SAM" id="MobiDB-lite"/>
    </source>
</evidence>
<evidence type="ECO:0000313" key="3">
    <source>
        <dbReference type="Proteomes" id="UP000310997"/>
    </source>
</evidence>
<feature type="region of interest" description="Disordered" evidence="1">
    <location>
        <begin position="44"/>
        <end position="66"/>
    </location>
</feature>
<name>A0A0T8AAA8_STREE</name>
<feature type="compositionally biased region" description="Pro residues" evidence="1">
    <location>
        <begin position="52"/>
        <end position="66"/>
    </location>
</feature>
<sequence>MRFIPSGLNAASKPFLKRSNNPLSLSPRPSKMLLNLLSMSVNSTSGKMSLKGPPPPPFPLPPLPPPPEPPASSSFGFCKMLISSNPKRPSNSLAAFLAFLAESPRLSASPPAESPASSTASARSPAPPAASFMALPMSPTAPPTPSFTVAFLLNIKAINSASLAVTFFKTIAKEFKTGIMALIIGNIELPRFNAASFISDLNRLIRPFTELDKVFPYLAVACSRIAIRRICCWVW</sequence>
<gene>
    <name evidence="2" type="ORF">SAMEA4038883_02340</name>
</gene>
<evidence type="ECO:0000313" key="2">
    <source>
        <dbReference type="EMBL" id="VTE42957.1"/>
    </source>
</evidence>
<dbReference type="AlphaFoldDB" id="A0A0T8AAA8"/>
<accession>A0A0T8AAA8</accession>
<organism evidence="2 3">
    <name type="scientific">Streptococcus pneumoniae</name>
    <dbReference type="NCBI Taxonomy" id="1313"/>
    <lineage>
        <taxon>Bacteria</taxon>
        <taxon>Bacillati</taxon>
        <taxon>Bacillota</taxon>
        <taxon>Bacilli</taxon>
        <taxon>Lactobacillales</taxon>
        <taxon>Streptococcaceae</taxon>
        <taxon>Streptococcus</taxon>
    </lineage>
</organism>
<dbReference type="EMBL" id="CABDLL010000026">
    <property type="protein sequence ID" value="VTE42957.1"/>
    <property type="molecule type" value="Genomic_DNA"/>
</dbReference>
<protein>
    <submittedName>
        <fullName evidence="2">Uncharacterized protein</fullName>
    </submittedName>
</protein>
<proteinExistence type="predicted"/>
<reference evidence="2 3" key="1">
    <citation type="submission" date="2019-04" db="EMBL/GenBank/DDBJ databases">
        <authorList>
            <consortium name="Pathogen Informatics"/>
        </authorList>
    </citation>
    <scope>NUCLEOTIDE SEQUENCE [LARGE SCALE GENOMIC DNA]</scope>
    <source>
        <strain evidence="2 3">GPSC559</strain>
    </source>
</reference>